<dbReference type="Proteomes" id="UP000035287">
    <property type="component" value="Chromosome"/>
</dbReference>
<dbReference type="EMBL" id="CP011770">
    <property type="protein sequence ID" value="AKM11144.1"/>
    <property type="molecule type" value="Genomic_DNA"/>
</dbReference>
<sequence>MIGTAILSLAMLAGAPPIVTITCERDDKGNCIFDYSPKPLSRVAGPDREEARAYYRPYFECYYQSLVGNEGFGTSEGKKAVDAMMKAASECSRTRDIGDAALDNLLVERAVYGDEARRKFVQNNFRREERWAFLDARAGEDGLAEKLSTTSKAFYEAIFQ</sequence>
<dbReference type="PATRIC" id="fig|1348774.3.peg.3375"/>
<accession>A0A0G3XKP3</accession>
<evidence type="ECO:0000313" key="1">
    <source>
        <dbReference type="EMBL" id="AKM11144.1"/>
    </source>
</evidence>
<gene>
    <name evidence="1" type="ORF">AB433_16065</name>
</gene>
<name>A0A0G3XKP3_9SPHN</name>
<dbReference type="KEGG" id="cna:AB433_16065"/>
<dbReference type="AlphaFoldDB" id="A0A0G3XKP3"/>
<organism evidence="1 2">
    <name type="scientific">Croceicoccus naphthovorans</name>
    <dbReference type="NCBI Taxonomy" id="1348774"/>
    <lineage>
        <taxon>Bacteria</taxon>
        <taxon>Pseudomonadati</taxon>
        <taxon>Pseudomonadota</taxon>
        <taxon>Alphaproteobacteria</taxon>
        <taxon>Sphingomonadales</taxon>
        <taxon>Erythrobacteraceae</taxon>
        <taxon>Croceicoccus</taxon>
    </lineage>
</organism>
<dbReference type="STRING" id="1348774.AB433_16065"/>
<proteinExistence type="predicted"/>
<protein>
    <submittedName>
        <fullName evidence="1">Uncharacterized protein</fullName>
    </submittedName>
</protein>
<reference evidence="1 2" key="1">
    <citation type="submission" date="2015-06" db="EMBL/GenBank/DDBJ databases">
        <authorList>
            <person name="Zeng Y."/>
            <person name="Huang Y."/>
        </authorList>
    </citation>
    <scope>NUCLEOTIDE SEQUENCE [LARGE SCALE GENOMIC DNA]</scope>
    <source>
        <strain evidence="1 2">PQ-2</strain>
    </source>
</reference>
<dbReference type="RefSeq" id="WP_047822432.1">
    <property type="nucleotide sequence ID" value="NZ_CP011770.1"/>
</dbReference>
<evidence type="ECO:0000313" key="2">
    <source>
        <dbReference type="Proteomes" id="UP000035287"/>
    </source>
</evidence>
<keyword evidence="2" id="KW-1185">Reference proteome</keyword>